<feature type="region of interest" description="Disordered" evidence="5">
    <location>
        <begin position="25"/>
        <end position="62"/>
    </location>
</feature>
<gene>
    <name evidence="8" type="ORF">BCR35DRAFT_316053</name>
</gene>
<dbReference type="InParanoid" id="A0A1Y2D6T1"/>
<comment type="subcellular location">
    <subcellularLocation>
        <location evidence="1">Membrane</location>
        <topology evidence="1">Single-pass membrane protein</topology>
    </subcellularLocation>
</comment>
<dbReference type="GO" id="GO:0016020">
    <property type="term" value="C:membrane"/>
    <property type="evidence" value="ECO:0007669"/>
    <property type="project" value="UniProtKB-SubCell"/>
</dbReference>
<dbReference type="AlphaFoldDB" id="A0A1Y2D6T1"/>
<evidence type="ECO:0000256" key="3">
    <source>
        <dbReference type="ARBA" id="ARBA00022989"/>
    </source>
</evidence>
<keyword evidence="9" id="KW-1185">Reference proteome</keyword>
<evidence type="ECO:0000256" key="6">
    <source>
        <dbReference type="SAM" id="Phobius"/>
    </source>
</evidence>
<proteinExistence type="predicted"/>
<evidence type="ECO:0000256" key="4">
    <source>
        <dbReference type="ARBA" id="ARBA00023136"/>
    </source>
</evidence>
<dbReference type="EMBL" id="MCGR01000093">
    <property type="protein sequence ID" value="ORY54990.1"/>
    <property type="molecule type" value="Genomic_DNA"/>
</dbReference>
<keyword evidence="2 6" id="KW-0812">Transmembrane</keyword>
<keyword evidence="4 6" id="KW-0472">Membrane</keyword>
<keyword evidence="3 6" id="KW-1133">Transmembrane helix</keyword>
<keyword evidence="7" id="KW-0732">Signal</keyword>
<feature type="chain" id="PRO_5012124121" evidence="7">
    <location>
        <begin position="21"/>
        <end position="475"/>
    </location>
</feature>
<accession>A0A1Y2D6T1</accession>
<evidence type="ECO:0000313" key="9">
    <source>
        <dbReference type="Proteomes" id="UP000193467"/>
    </source>
</evidence>
<feature type="signal peptide" evidence="7">
    <location>
        <begin position="1"/>
        <end position="20"/>
    </location>
</feature>
<dbReference type="GO" id="GO:0071944">
    <property type="term" value="C:cell periphery"/>
    <property type="evidence" value="ECO:0007669"/>
    <property type="project" value="UniProtKB-ARBA"/>
</dbReference>
<evidence type="ECO:0000256" key="2">
    <source>
        <dbReference type="ARBA" id="ARBA00022692"/>
    </source>
</evidence>
<evidence type="ECO:0000313" key="8">
    <source>
        <dbReference type="EMBL" id="ORY54990.1"/>
    </source>
</evidence>
<dbReference type="STRING" id="106004.A0A1Y2D6T1"/>
<protein>
    <submittedName>
        <fullName evidence="8">Uncharacterized protein</fullName>
    </submittedName>
</protein>
<comment type="caution">
    <text evidence="8">The sequence shown here is derived from an EMBL/GenBank/DDBJ whole genome shotgun (WGS) entry which is preliminary data.</text>
</comment>
<evidence type="ECO:0000256" key="7">
    <source>
        <dbReference type="SAM" id="SignalP"/>
    </source>
</evidence>
<dbReference type="InterPro" id="IPR051694">
    <property type="entry name" value="Immunoregulatory_rcpt-like"/>
</dbReference>
<sequence length="475" mass="48342">MVRVSTLTLLGSALLPSVLAQASTTSSSASSSSSGSATSTRTSSAASSSSTSNSTSSTSQAVSPTVELPPLVQCAYATFSFTCPEQFVGMPKHLGFYPSTTSNWIETYDLPSAYDSLTEGSFTWLVDLPVGLSVAAMFYVTDTSANGAIPGNGSASTSDGVVIAGTSSSCLAQNVGASTTVVVSYASKFDPTFVWSASAKQTSAAAGSSDSSSGGGGSSTPIGAIVGGVVGGIAAITIIAVILFYLKRKHDRQVALRDDYSVYSGRSAVTGEKRGSGHPRYGGTGSSAFGGGHPGSVMGVPASEPPPGTYWGVDESGNTILLAIPGSSMDQQHGQHMEMGDLGSNGGFSNTAPTSPVPRQTAAMGTLPEPMGDESTTPLVRRGSFNADAHRSTTPPPSSPTPPTPFTPQQEPKAYPHPQIGQQAPLDNPDSFSTPSVGGHRGAEGLDDPNSFSPMRQTVQRSDTGFFSASESSGR</sequence>
<feature type="region of interest" description="Disordered" evidence="5">
    <location>
        <begin position="329"/>
        <end position="475"/>
    </location>
</feature>
<dbReference type="Proteomes" id="UP000193467">
    <property type="component" value="Unassembled WGS sequence"/>
</dbReference>
<name>A0A1Y2D6T1_9BASI</name>
<feature type="compositionally biased region" description="Low complexity" evidence="5">
    <location>
        <begin position="25"/>
        <end position="59"/>
    </location>
</feature>
<evidence type="ECO:0000256" key="1">
    <source>
        <dbReference type="ARBA" id="ARBA00004167"/>
    </source>
</evidence>
<reference evidence="8 9" key="1">
    <citation type="submission" date="2016-07" db="EMBL/GenBank/DDBJ databases">
        <title>Pervasive Adenine N6-methylation of Active Genes in Fungi.</title>
        <authorList>
            <consortium name="DOE Joint Genome Institute"/>
            <person name="Mondo S.J."/>
            <person name="Dannebaum R.O."/>
            <person name="Kuo R.C."/>
            <person name="Labutti K."/>
            <person name="Haridas S."/>
            <person name="Kuo A."/>
            <person name="Salamov A."/>
            <person name="Ahrendt S.R."/>
            <person name="Lipzen A."/>
            <person name="Sullivan W."/>
            <person name="Andreopoulos W.B."/>
            <person name="Clum A."/>
            <person name="Lindquist E."/>
            <person name="Daum C."/>
            <person name="Ramamoorthy G.K."/>
            <person name="Gryganskyi A."/>
            <person name="Culley D."/>
            <person name="Magnuson J.K."/>
            <person name="James T.Y."/>
            <person name="O'Malley M.A."/>
            <person name="Stajich J.E."/>
            <person name="Spatafora J.W."/>
            <person name="Visel A."/>
            <person name="Grigoriev I.V."/>
        </authorList>
    </citation>
    <scope>NUCLEOTIDE SEQUENCE [LARGE SCALE GENOMIC DNA]</scope>
    <source>
        <strain evidence="8 9">62-1032</strain>
    </source>
</reference>
<evidence type="ECO:0000256" key="5">
    <source>
        <dbReference type="SAM" id="MobiDB-lite"/>
    </source>
</evidence>
<organism evidence="8 9">
    <name type="scientific">Leucosporidium creatinivorum</name>
    <dbReference type="NCBI Taxonomy" id="106004"/>
    <lineage>
        <taxon>Eukaryota</taxon>
        <taxon>Fungi</taxon>
        <taxon>Dikarya</taxon>
        <taxon>Basidiomycota</taxon>
        <taxon>Pucciniomycotina</taxon>
        <taxon>Microbotryomycetes</taxon>
        <taxon>Leucosporidiales</taxon>
        <taxon>Leucosporidium</taxon>
    </lineage>
</organism>
<feature type="compositionally biased region" description="Pro residues" evidence="5">
    <location>
        <begin position="394"/>
        <end position="406"/>
    </location>
</feature>
<dbReference type="PANTHER" id="PTHR15549">
    <property type="entry name" value="PAIRED IMMUNOGLOBULIN-LIKE TYPE 2 RECEPTOR"/>
    <property type="match status" value="1"/>
</dbReference>
<feature type="transmembrane region" description="Helical" evidence="6">
    <location>
        <begin position="222"/>
        <end position="246"/>
    </location>
</feature>
<dbReference type="OrthoDB" id="2528206at2759"/>
<feature type="compositionally biased region" description="Polar residues" evidence="5">
    <location>
        <begin position="450"/>
        <end position="475"/>
    </location>
</feature>
<feature type="compositionally biased region" description="Polar residues" evidence="5">
    <location>
        <begin position="347"/>
        <end position="358"/>
    </location>
</feature>